<dbReference type="RefSeq" id="WP_010592317.1">
    <property type="nucleotide sequence ID" value="NZ_CP024315.1"/>
</dbReference>
<accession>A0A098BXN8</accession>
<dbReference type="EMBL" id="CCSD01000112">
    <property type="protein sequence ID" value="CDZ92486.1"/>
    <property type="molecule type" value="Genomic_DNA"/>
</dbReference>
<dbReference type="eggNOG" id="COG3266">
    <property type="taxonomic scope" value="Bacteria"/>
</dbReference>
<proteinExistence type="predicted"/>
<name>A0A098BXN8_9NOCA</name>
<dbReference type="KEGG" id="rrz:CS378_24110"/>
<sequence length="263" mass="28460">MHDTAGRGIQAFISEVIQRGGRAEKLEHLPRNPVQVWGVDGSSCIVRVRTRIDGDWQARRQDALPDTDDTGSQFWVFVDLGSDPAEYFVLPSDEVAAGIAAEVDIWMSDGPGRTHTGSHAIPLSSVAHGKDCWDLLGLTPAKDTTRYTDDDAAEAEQERLARNRARKASAGEARGSAEPEVVEDPRLSVVADRDGYRVKGRFDPTTGTLEITAGPMEGRRFPDPTTAAVAVASYLSGDTETCDGGTFWRLDQPESTPLGTHLA</sequence>
<organism evidence="1 2">
    <name type="scientific">Rhodococcus ruber</name>
    <dbReference type="NCBI Taxonomy" id="1830"/>
    <lineage>
        <taxon>Bacteria</taxon>
        <taxon>Bacillati</taxon>
        <taxon>Actinomycetota</taxon>
        <taxon>Actinomycetes</taxon>
        <taxon>Mycobacteriales</taxon>
        <taxon>Nocardiaceae</taxon>
        <taxon>Rhodococcus</taxon>
    </lineage>
</organism>
<evidence type="ECO:0000313" key="1">
    <source>
        <dbReference type="EMBL" id="CDZ92486.1"/>
    </source>
</evidence>
<evidence type="ECO:0000313" key="2">
    <source>
        <dbReference type="Proteomes" id="UP000042997"/>
    </source>
</evidence>
<protein>
    <submittedName>
        <fullName evidence="1">Uncharacterized protein</fullName>
    </submittedName>
</protein>
<dbReference type="OrthoDB" id="6637285at2"/>
<dbReference type="AlphaFoldDB" id="A0A098BXN8"/>
<gene>
    <name evidence="1" type="ORF">RHRU231_960015</name>
</gene>
<dbReference type="Proteomes" id="UP000042997">
    <property type="component" value="Unassembled WGS sequence"/>
</dbReference>
<reference evidence="1 2" key="1">
    <citation type="journal article" date="2014" name="Genome Announc.">
        <title>Draft Genome Sequence of Propane- and Butane-Oxidizing Actinobacterium Rhodococcus ruber IEGM 231.</title>
        <authorList>
            <person name="Ivshina I.B."/>
            <person name="Kuyukina M.S."/>
            <person name="Krivoruchko A.V."/>
            <person name="Barbe V."/>
            <person name="Fischer C."/>
        </authorList>
    </citation>
    <scope>NUCLEOTIDE SEQUENCE [LARGE SCALE GENOMIC DNA]</scope>
</reference>